<sequence length="310" mass="34869">MPLTTLELKLKAENAARIQKLAKSTGVSSALLAALEESKPTRSIPEGILFPLSKPCQTVYRSLSNLVNPRSSSVAWKGHVNGVPTGFFRLPLEIREQIYGLVTGHKTVLKIPKNYYKPRPSRGRSNNGSLSLLQTCRQIYAEASGSIYTQNTFHFQNHNDFLAFAHAVNPIFLSHITSLTFDLDSILRLDGDPYDHQYPRFTVDWADGVEPQWSHVWNTIAAMDNLIELKVFLQDPGFPEWDGMQCLCLPEPEILAPLWKVKRRLGVFEVDVPWVDTTSWGILESSQDITQGAPFNLTRRGITPVARSRP</sequence>
<gene>
    <name evidence="2" type="ORF">BP5553_10273</name>
</gene>
<comment type="caution">
    <text evidence="2">The sequence shown here is derived from an EMBL/GenBank/DDBJ whole genome shotgun (WGS) entry which is preliminary data.</text>
</comment>
<organism evidence="2 3">
    <name type="scientific">Venustampulla echinocandica</name>
    <dbReference type="NCBI Taxonomy" id="2656787"/>
    <lineage>
        <taxon>Eukaryota</taxon>
        <taxon>Fungi</taxon>
        <taxon>Dikarya</taxon>
        <taxon>Ascomycota</taxon>
        <taxon>Pezizomycotina</taxon>
        <taxon>Leotiomycetes</taxon>
        <taxon>Helotiales</taxon>
        <taxon>Pleuroascaceae</taxon>
        <taxon>Venustampulla</taxon>
    </lineage>
</organism>
<evidence type="ECO:0000313" key="2">
    <source>
        <dbReference type="EMBL" id="RDL30395.1"/>
    </source>
</evidence>
<feature type="domain" description="DUF7730" evidence="1">
    <location>
        <begin position="123"/>
        <end position="280"/>
    </location>
</feature>
<dbReference type="InterPro" id="IPR056632">
    <property type="entry name" value="DUF7730"/>
</dbReference>
<keyword evidence="3" id="KW-1185">Reference proteome</keyword>
<reference evidence="2 3" key="1">
    <citation type="journal article" date="2018" name="IMA Fungus">
        <title>IMA Genome-F 9: Draft genome sequence of Annulohypoxylon stygium, Aspergillus mulundensis, Berkeleyomyces basicola (syn. Thielaviopsis basicola), Ceratocystis smalleyi, two Cercospora beticola strains, Coleophoma cylindrospora, Fusarium fracticaudum, Phialophora cf. hyalina, and Morchella septimelata.</title>
        <authorList>
            <person name="Wingfield B.D."/>
            <person name="Bills G.F."/>
            <person name="Dong Y."/>
            <person name="Huang W."/>
            <person name="Nel W.J."/>
            <person name="Swalarsk-Parry B.S."/>
            <person name="Vaghefi N."/>
            <person name="Wilken P.M."/>
            <person name="An Z."/>
            <person name="de Beer Z.W."/>
            <person name="De Vos L."/>
            <person name="Chen L."/>
            <person name="Duong T.A."/>
            <person name="Gao Y."/>
            <person name="Hammerbacher A."/>
            <person name="Kikkert J.R."/>
            <person name="Li Y."/>
            <person name="Li H."/>
            <person name="Li K."/>
            <person name="Li Q."/>
            <person name="Liu X."/>
            <person name="Ma X."/>
            <person name="Naidoo K."/>
            <person name="Pethybridge S.J."/>
            <person name="Sun J."/>
            <person name="Steenkamp E.T."/>
            <person name="van der Nest M.A."/>
            <person name="van Wyk S."/>
            <person name="Wingfield M.J."/>
            <person name="Xiong C."/>
            <person name="Yue Q."/>
            <person name="Zhang X."/>
        </authorList>
    </citation>
    <scope>NUCLEOTIDE SEQUENCE [LARGE SCALE GENOMIC DNA]</scope>
    <source>
        <strain evidence="2 3">BP 5553</strain>
    </source>
</reference>
<protein>
    <recommendedName>
        <fullName evidence="1">DUF7730 domain-containing protein</fullName>
    </recommendedName>
</protein>
<accession>A0A370T9S8</accession>
<evidence type="ECO:0000313" key="3">
    <source>
        <dbReference type="Proteomes" id="UP000254866"/>
    </source>
</evidence>
<evidence type="ECO:0000259" key="1">
    <source>
        <dbReference type="Pfam" id="PF24864"/>
    </source>
</evidence>
<dbReference type="OrthoDB" id="4757095at2759"/>
<dbReference type="Pfam" id="PF24864">
    <property type="entry name" value="DUF7730"/>
    <property type="match status" value="1"/>
</dbReference>
<proteinExistence type="predicted"/>
<dbReference type="EMBL" id="NPIC01000015">
    <property type="protein sequence ID" value="RDL30395.1"/>
    <property type="molecule type" value="Genomic_DNA"/>
</dbReference>
<dbReference type="GeneID" id="43603122"/>
<dbReference type="PANTHER" id="PTHR38790">
    <property type="entry name" value="2EXR DOMAIN-CONTAINING PROTEIN-RELATED"/>
    <property type="match status" value="1"/>
</dbReference>
<dbReference type="Proteomes" id="UP000254866">
    <property type="component" value="Unassembled WGS sequence"/>
</dbReference>
<dbReference type="RefSeq" id="XP_031864920.1">
    <property type="nucleotide sequence ID" value="XM_032018896.1"/>
</dbReference>
<name>A0A370T9S8_9HELO</name>
<dbReference type="AlphaFoldDB" id="A0A370T9S8"/>